<dbReference type="Proteomes" id="UP000186817">
    <property type="component" value="Unassembled WGS sequence"/>
</dbReference>
<feature type="region of interest" description="Disordered" evidence="1">
    <location>
        <begin position="1019"/>
        <end position="1041"/>
    </location>
</feature>
<dbReference type="AlphaFoldDB" id="A0A1Q9DWN5"/>
<dbReference type="Pfam" id="PF07727">
    <property type="entry name" value="RVT_2"/>
    <property type="match status" value="1"/>
</dbReference>
<sequence>MDFGVRGIGGEIKLLPPPTYHGELEKSEDWCWHLKRYVGLYKPMAKTLMDEIELNAQKVVTDGLCPMMFSRTVRKTISCQCLRSNWLTCWHRSLTELRERLLRRNEDTENGFEIWRRLYNQFSLPTRARARNLLNEIIAFRLRHDHLESDLSDFIILMNRHEKTTGVPLDNDLLITLVMQKTSGPLQQHLRLNVRNISTFTEALEIVYSFIKSRHLVVPSRNNGPVDMDIGALKGRKGYKGKGKGMYTGKGKGKSKGFKGKKGGKGMKGKGNGQGCFIYGDPNHWSKECPKGKGRMSALVEEEGQEGMQEEWNQDVGWCGEEWMDDERSHEWIGSLDDWSGDWSWSEDDWGYWSDDWSWHWKCKAERLCSLIVAMVIQALKTCGVWCNGSATDTRWTDSRSASVAHPPFQDDEPSNRQDYLALIDPTGNPVPTVRQDIEMPDGSVKKCDDPRGFVQDYWWTVDACSTDWTFLELSQVQESNGLKLTSESPMFTWCVKHAQWLINHYLIGSDGKTAYSRRWSREHDGALCMFGDWIDAKLPINRKVKIPTGGSQWFPGVYLGKDTEADDVILGNENGVFNEEEENDKQLKHMDGTKIDVEVNAEEGMIKEMNSMKEFDVYDEVMMKDCTDEQVSEALDCRWVKVWKSETDLRCRVVVRGCFHNVEKTEEDNLFASTPSLVTMRLLLCMALARNWGITLGDVSTAFLHAAMSGEVFVWPPKEVYPNGDCLWKLKKAMYGLRQAPKLWQEHFAEVMTSRMGFRRCKSDPNLYCHESGRLRVLAFVDELLVVGTDEVRKDFMSKLSEEVLLKETGKLVPGTEHTFLGRRLRHNGDSIDVCMSQTYIDAILDLYGMQNAKPVATTGSVTIAKTVSDTPLSPEDCFEESAATEGVVFVLRRRNKVEAQHQWVEASNGKMKLDNYFNRQFTDHITIQNGVPDTTEVPAGVANVPRKWIWTVPDASMKSMGIIRMPLNDPNRLATMKHCGLIDWRLMGHTMVPVQQAFGAGLDHDCSTWDELYGDEDESATAWNGPASSSTGSKNRTAENAFPGSATVISQVANALIPGAELVPRMNANAKGK</sequence>
<feature type="compositionally biased region" description="Polar residues" evidence="1">
    <location>
        <begin position="1028"/>
        <end position="1037"/>
    </location>
</feature>
<keyword evidence="4" id="KW-1185">Reference proteome</keyword>
<evidence type="ECO:0000259" key="2">
    <source>
        <dbReference type="Pfam" id="PF07727"/>
    </source>
</evidence>
<feature type="compositionally biased region" description="Basic residues" evidence="1">
    <location>
        <begin position="251"/>
        <end position="267"/>
    </location>
</feature>
<accession>A0A1Q9DWN5</accession>
<feature type="region of interest" description="Disordered" evidence="1">
    <location>
        <begin position="244"/>
        <end position="267"/>
    </location>
</feature>
<name>A0A1Q9DWN5_SYMMI</name>
<dbReference type="OrthoDB" id="448915at2759"/>
<evidence type="ECO:0000256" key="1">
    <source>
        <dbReference type="SAM" id="MobiDB-lite"/>
    </source>
</evidence>
<dbReference type="EMBL" id="LSRX01000355">
    <property type="protein sequence ID" value="OLP99594.1"/>
    <property type="molecule type" value="Genomic_DNA"/>
</dbReference>
<feature type="domain" description="Reverse transcriptase Ty1/copia-type" evidence="2">
    <location>
        <begin position="635"/>
        <end position="859"/>
    </location>
</feature>
<organism evidence="3 4">
    <name type="scientific">Symbiodinium microadriaticum</name>
    <name type="common">Dinoflagellate</name>
    <name type="synonym">Zooxanthella microadriatica</name>
    <dbReference type="NCBI Taxonomy" id="2951"/>
    <lineage>
        <taxon>Eukaryota</taxon>
        <taxon>Sar</taxon>
        <taxon>Alveolata</taxon>
        <taxon>Dinophyceae</taxon>
        <taxon>Suessiales</taxon>
        <taxon>Symbiodiniaceae</taxon>
        <taxon>Symbiodinium</taxon>
    </lineage>
</organism>
<protein>
    <submittedName>
        <fullName evidence="3">Retrovirus-related Pol polyprotein from transposon TNT 1-94</fullName>
    </submittedName>
</protein>
<evidence type="ECO:0000313" key="4">
    <source>
        <dbReference type="Proteomes" id="UP000186817"/>
    </source>
</evidence>
<evidence type="ECO:0000313" key="3">
    <source>
        <dbReference type="EMBL" id="OLP99594.1"/>
    </source>
</evidence>
<reference evidence="3 4" key="1">
    <citation type="submission" date="2016-02" db="EMBL/GenBank/DDBJ databases">
        <title>Genome analysis of coral dinoflagellate symbionts highlights evolutionary adaptations to a symbiotic lifestyle.</title>
        <authorList>
            <person name="Aranda M."/>
            <person name="Li Y."/>
            <person name="Liew Y.J."/>
            <person name="Baumgarten S."/>
            <person name="Simakov O."/>
            <person name="Wilson M."/>
            <person name="Piel J."/>
            <person name="Ashoor H."/>
            <person name="Bougouffa S."/>
            <person name="Bajic V.B."/>
            <person name="Ryu T."/>
            <person name="Ravasi T."/>
            <person name="Bayer T."/>
            <person name="Micklem G."/>
            <person name="Kim H."/>
            <person name="Bhak J."/>
            <person name="Lajeunesse T.C."/>
            <person name="Voolstra C.R."/>
        </authorList>
    </citation>
    <scope>NUCLEOTIDE SEQUENCE [LARGE SCALE GENOMIC DNA]</scope>
    <source>
        <strain evidence="3 4">CCMP2467</strain>
    </source>
</reference>
<dbReference type="InterPro" id="IPR013103">
    <property type="entry name" value="RVT_2"/>
</dbReference>
<comment type="caution">
    <text evidence="3">The sequence shown here is derived from an EMBL/GenBank/DDBJ whole genome shotgun (WGS) entry which is preliminary data.</text>
</comment>
<proteinExistence type="predicted"/>
<gene>
    <name evidence="3" type="ORF">AK812_SmicGene17826</name>
</gene>